<name>A0A1I2J9Z9_9CLOT</name>
<dbReference type="AlphaFoldDB" id="A0A1I2J9Z9"/>
<proteinExistence type="inferred from homology"/>
<keyword evidence="18" id="KW-1185">Reference proteome</keyword>
<dbReference type="Gene3D" id="3.40.50.300">
    <property type="entry name" value="P-loop containing nucleotide triphosphate hydrolases"/>
    <property type="match status" value="1"/>
</dbReference>
<dbReference type="GO" id="GO:0016887">
    <property type="term" value="F:ATP hydrolysis activity"/>
    <property type="evidence" value="ECO:0007669"/>
    <property type="project" value="InterPro"/>
</dbReference>
<dbReference type="GeneID" id="90544831"/>
<keyword evidence="5" id="KW-0533">Nickel</keyword>
<evidence type="ECO:0000313" key="18">
    <source>
        <dbReference type="Proteomes" id="UP000182135"/>
    </source>
</evidence>
<evidence type="ECO:0000256" key="13">
    <source>
        <dbReference type="ARBA" id="ARBA00039098"/>
    </source>
</evidence>
<dbReference type="SUPFAM" id="SSF52540">
    <property type="entry name" value="P-loop containing nucleoside triphosphate hydrolases"/>
    <property type="match status" value="1"/>
</dbReference>
<keyword evidence="7 17" id="KW-0067">ATP-binding</keyword>
<keyword evidence="10" id="KW-0921">Nickel transport</keyword>
<dbReference type="SMART" id="SM00382">
    <property type="entry name" value="AAA"/>
    <property type="match status" value="1"/>
</dbReference>
<reference evidence="17 18" key="1">
    <citation type="submission" date="2016-10" db="EMBL/GenBank/DDBJ databases">
        <authorList>
            <person name="de Groot N.N."/>
        </authorList>
    </citation>
    <scope>NUCLEOTIDE SEQUENCE [LARGE SCALE GENOMIC DNA]</scope>
    <source>
        <strain evidence="17 18">NLAE-zl-G419</strain>
    </source>
</reference>
<keyword evidence="9" id="KW-0406">Ion transport</keyword>
<comment type="similarity">
    <text evidence="2">Belongs to the ABC transporter superfamily.</text>
</comment>
<comment type="catalytic activity">
    <reaction evidence="15">
        <text>Ni(2+)(out) + ATP + H2O = Ni(2+)(in) + ADP + phosphate + H(+)</text>
        <dbReference type="Rhea" id="RHEA:15557"/>
        <dbReference type="ChEBI" id="CHEBI:15377"/>
        <dbReference type="ChEBI" id="CHEBI:15378"/>
        <dbReference type="ChEBI" id="CHEBI:30616"/>
        <dbReference type="ChEBI" id="CHEBI:43474"/>
        <dbReference type="ChEBI" id="CHEBI:49786"/>
        <dbReference type="ChEBI" id="CHEBI:456216"/>
        <dbReference type="EC" id="7.2.2.11"/>
    </reaction>
    <physiologicalReaction direction="left-to-right" evidence="15">
        <dbReference type="Rhea" id="RHEA:15558"/>
    </physiologicalReaction>
</comment>
<dbReference type="RefSeq" id="WP_027638342.1">
    <property type="nucleotide sequence ID" value="NZ_CP076620.1"/>
</dbReference>
<evidence type="ECO:0000256" key="7">
    <source>
        <dbReference type="ARBA" id="ARBA00022840"/>
    </source>
</evidence>
<evidence type="ECO:0000256" key="12">
    <source>
        <dbReference type="ARBA" id="ARBA00038669"/>
    </source>
</evidence>
<keyword evidence="3" id="KW-0813">Transport</keyword>
<protein>
    <recommendedName>
        <fullName evidence="14">Nickel import system ATP-binding protein NikD</fullName>
        <ecNumber evidence="13">7.2.2.11</ecNumber>
    </recommendedName>
</protein>
<evidence type="ECO:0000259" key="16">
    <source>
        <dbReference type="PROSITE" id="PS50893"/>
    </source>
</evidence>
<comment type="subunit">
    <text evidence="12">The complex is composed of two ATP-binding proteins (NikD and NikE), two transmembrane proteins (NikB and NikC) and a solute-binding protein (NikA).</text>
</comment>
<dbReference type="InterPro" id="IPR027417">
    <property type="entry name" value="P-loop_NTPase"/>
</dbReference>
<evidence type="ECO:0000256" key="1">
    <source>
        <dbReference type="ARBA" id="ARBA00004202"/>
    </source>
</evidence>
<dbReference type="Pfam" id="PF08352">
    <property type="entry name" value="oligo_HPY"/>
    <property type="match status" value="1"/>
</dbReference>
<dbReference type="PROSITE" id="PS50893">
    <property type="entry name" value="ABC_TRANSPORTER_2"/>
    <property type="match status" value="1"/>
</dbReference>
<dbReference type="CDD" id="cd03257">
    <property type="entry name" value="ABC_NikE_OppD_transporters"/>
    <property type="match status" value="1"/>
</dbReference>
<dbReference type="EC" id="7.2.2.11" evidence="13"/>
<dbReference type="EMBL" id="FOOE01000001">
    <property type="protein sequence ID" value="SFF49736.1"/>
    <property type="molecule type" value="Genomic_DNA"/>
</dbReference>
<dbReference type="Proteomes" id="UP000182135">
    <property type="component" value="Unassembled WGS sequence"/>
</dbReference>
<comment type="subcellular location">
    <subcellularLocation>
        <location evidence="1">Cell membrane</location>
        <topology evidence="1">Peripheral membrane protein</topology>
    </subcellularLocation>
</comment>
<gene>
    <name evidence="17" type="ORF">SAMN04487885_101131</name>
</gene>
<dbReference type="GO" id="GO:0005886">
    <property type="term" value="C:plasma membrane"/>
    <property type="evidence" value="ECO:0007669"/>
    <property type="project" value="UniProtKB-SubCell"/>
</dbReference>
<evidence type="ECO:0000256" key="3">
    <source>
        <dbReference type="ARBA" id="ARBA00022448"/>
    </source>
</evidence>
<sequence length="322" mass="36459">MNTDIEIKDLMIHFYTKEGFVKAVDGIDLLLKTRKIIGIVGETGSGKSVLGLSILNLLADNAKKSGSILYKGNDLLSLDNENIRKIRGREISLIPQNPATAFNPILKIGNQINELYYYHEIETKKMCKIRSLDHLKKFFFNKEERVYNSYNFQLSGGMSQRALTAMGSALNPKWIIADEPTKGLDATIRNQVFKVFKNLKEEQCVSMVLITHDLMLANRLCDEIIVMYAGKILEKGSSYTIFNSPLHPYTMGLIDAQPSKKLIPLEGIAPNLTNLPTGCRFHPRCKYAKDICKFEESEMYNVNGSEVRCFLYDKSNRIKEGV</sequence>
<dbReference type="NCBIfam" id="TIGR01727">
    <property type="entry name" value="oligo_HPY"/>
    <property type="match status" value="1"/>
</dbReference>
<dbReference type="PANTHER" id="PTHR43297:SF13">
    <property type="entry name" value="NICKEL ABC TRANSPORTER, ATP-BINDING PROTEIN"/>
    <property type="match status" value="1"/>
</dbReference>
<dbReference type="PANTHER" id="PTHR43297">
    <property type="entry name" value="OLIGOPEPTIDE TRANSPORT ATP-BINDING PROTEIN APPD"/>
    <property type="match status" value="1"/>
</dbReference>
<evidence type="ECO:0000256" key="2">
    <source>
        <dbReference type="ARBA" id="ARBA00005417"/>
    </source>
</evidence>
<organism evidence="17 18">
    <name type="scientific">Clostridium cadaveris</name>
    <dbReference type="NCBI Taxonomy" id="1529"/>
    <lineage>
        <taxon>Bacteria</taxon>
        <taxon>Bacillati</taxon>
        <taxon>Bacillota</taxon>
        <taxon>Clostridia</taxon>
        <taxon>Eubacteriales</taxon>
        <taxon>Clostridiaceae</taxon>
        <taxon>Clostridium</taxon>
    </lineage>
</organism>
<dbReference type="InterPro" id="IPR013563">
    <property type="entry name" value="Oligopep_ABC_C"/>
</dbReference>
<evidence type="ECO:0000256" key="9">
    <source>
        <dbReference type="ARBA" id="ARBA00023065"/>
    </source>
</evidence>
<dbReference type="InterPro" id="IPR003439">
    <property type="entry name" value="ABC_transporter-like_ATP-bd"/>
</dbReference>
<dbReference type="GO" id="GO:0005524">
    <property type="term" value="F:ATP binding"/>
    <property type="evidence" value="ECO:0007669"/>
    <property type="project" value="UniProtKB-KW"/>
</dbReference>
<evidence type="ECO:0000256" key="4">
    <source>
        <dbReference type="ARBA" id="ARBA00022475"/>
    </source>
</evidence>
<dbReference type="InterPro" id="IPR050388">
    <property type="entry name" value="ABC_Ni/Peptide_Import"/>
</dbReference>
<keyword evidence="4" id="KW-1003">Cell membrane</keyword>
<evidence type="ECO:0000256" key="15">
    <source>
        <dbReference type="ARBA" id="ARBA00048610"/>
    </source>
</evidence>
<dbReference type="GO" id="GO:0015413">
    <property type="term" value="F:ABC-type nickel transporter activity"/>
    <property type="evidence" value="ECO:0007669"/>
    <property type="project" value="UniProtKB-EC"/>
</dbReference>
<keyword evidence="11" id="KW-0472">Membrane</keyword>
<evidence type="ECO:0000256" key="8">
    <source>
        <dbReference type="ARBA" id="ARBA00022967"/>
    </source>
</evidence>
<accession>A0A1I2J9Z9</accession>
<evidence type="ECO:0000313" key="17">
    <source>
        <dbReference type="EMBL" id="SFF49736.1"/>
    </source>
</evidence>
<evidence type="ECO:0000256" key="14">
    <source>
        <dbReference type="ARBA" id="ARBA00044143"/>
    </source>
</evidence>
<evidence type="ECO:0000256" key="11">
    <source>
        <dbReference type="ARBA" id="ARBA00023136"/>
    </source>
</evidence>
<dbReference type="Pfam" id="PF00005">
    <property type="entry name" value="ABC_tran"/>
    <property type="match status" value="1"/>
</dbReference>
<evidence type="ECO:0000256" key="6">
    <source>
        <dbReference type="ARBA" id="ARBA00022741"/>
    </source>
</evidence>
<dbReference type="STRING" id="1529.SAMN04487885_101131"/>
<dbReference type="eggNOG" id="COG0444">
    <property type="taxonomic scope" value="Bacteria"/>
</dbReference>
<evidence type="ECO:0000256" key="5">
    <source>
        <dbReference type="ARBA" id="ARBA00022596"/>
    </source>
</evidence>
<dbReference type="OrthoDB" id="9806285at2"/>
<keyword evidence="8" id="KW-1278">Translocase</keyword>
<dbReference type="InterPro" id="IPR003593">
    <property type="entry name" value="AAA+_ATPase"/>
</dbReference>
<dbReference type="GO" id="GO:0015833">
    <property type="term" value="P:peptide transport"/>
    <property type="evidence" value="ECO:0007669"/>
    <property type="project" value="InterPro"/>
</dbReference>
<keyword evidence="6" id="KW-0547">Nucleotide-binding</keyword>
<evidence type="ECO:0000256" key="10">
    <source>
        <dbReference type="ARBA" id="ARBA00023112"/>
    </source>
</evidence>
<feature type="domain" description="ABC transporter" evidence="16">
    <location>
        <begin position="5"/>
        <end position="254"/>
    </location>
</feature>